<evidence type="ECO:0000256" key="2">
    <source>
        <dbReference type="ARBA" id="ARBA00012438"/>
    </source>
</evidence>
<feature type="domain" description="PAC" evidence="9">
    <location>
        <begin position="85"/>
        <end position="137"/>
    </location>
</feature>
<dbReference type="InterPro" id="IPR001789">
    <property type="entry name" value="Sig_transdc_resp-reg_receiver"/>
</dbReference>
<dbReference type="Pfam" id="PF00512">
    <property type="entry name" value="HisKA"/>
    <property type="match status" value="1"/>
</dbReference>
<dbReference type="GO" id="GO:0000155">
    <property type="term" value="F:phosphorelay sensor kinase activity"/>
    <property type="evidence" value="ECO:0007669"/>
    <property type="project" value="InterPro"/>
</dbReference>
<dbReference type="SMART" id="SM00448">
    <property type="entry name" value="REC"/>
    <property type="match status" value="1"/>
</dbReference>
<dbReference type="Pfam" id="PF08448">
    <property type="entry name" value="PAS_4"/>
    <property type="match status" value="1"/>
</dbReference>
<dbReference type="CDD" id="cd00082">
    <property type="entry name" value="HisKA"/>
    <property type="match status" value="1"/>
</dbReference>
<dbReference type="InterPro" id="IPR004358">
    <property type="entry name" value="Sig_transdc_His_kin-like_C"/>
</dbReference>
<feature type="domain" description="Response regulatory" evidence="8">
    <location>
        <begin position="418"/>
        <end position="536"/>
    </location>
</feature>
<dbReference type="EC" id="2.7.13.3" evidence="2"/>
<reference evidence="11 12" key="1">
    <citation type="submission" date="2015-11" db="EMBL/GenBank/DDBJ databases">
        <title>Genomic analysis of 38 Legionella species identifies large and diverse effector repertoires.</title>
        <authorList>
            <person name="Burstein D."/>
            <person name="Amaro F."/>
            <person name="Zusman T."/>
            <person name="Lifshitz Z."/>
            <person name="Cohen O."/>
            <person name="Gilbert J.A."/>
            <person name="Pupko T."/>
            <person name="Shuman H.A."/>
            <person name="Segal G."/>
        </authorList>
    </citation>
    <scope>NUCLEOTIDE SEQUENCE [LARGE SCALE GENOMIC DNA]</scope>
    <source>
        <strain evidence="11 12">BL-540</strain>
    </source>
</reference>
<proteinExistence type="predicted"/>
<dbReference type="Pfam" id="PF01627">
    <property type="entry name" value="Hpt"/>
    <property type="match status" value="1"/>
</dbReference>
<dbReference type="InterPro" id="IPR000700">
    <property type="entry name" value="PAS-assoc_C"/>
</dbReference>
<dbReference type="InterPro" id="IPR005467">
    <property type="entry name" value="His_kinase_dom"/>
</dbReference>
<dbReference type="EMBL" id="LNYJ01000011">
    <property type="protein sequence ID" value="KTD17863.1"/>
    <property type="molecule type" value="Genomic_DNA"/>
</dbReference>
<dbReference type="SMART" id="SM00387">
    <property type="entry name" value="HATPase_c"/>
    <property type="match status" value="1"/>
</dbReference>
<dbReference type="Gene3D" id="1.10.287.130">
    <property type="match status" value="1"/>
</dbReference>
<dbReference type="InterPro" id="IPR013656">
    <property type="entry name" value="PAS_4"/>
</dbReference>
<feature type="domain" description="Histidine kinase" evidence="7">
    <location>
        <begin position="155"/>
        <end position="376"/>
    </location>
</feature>
<evidence type="ECO:0000256" key="3">
    <source>
        <dbReference type="ARBA" id="ARBA00022553"/>
    </source>
</evidence>
<dbReference type="Proteomes" id="UP000055035">
    <property type="component" value="Unassembled WGS sequence"/>
</dbReference>
<dbReference type="GO" id="GO:0005886">
    <property type="term" value="C:plasma membrane"/>
    <property type="evidence" value="ECO:0007669"/>
    <property type="project" value="UniProtKB-SubCell"/>
</dbReference>
<dbReference type="PROSITE" id="PS50110">
    <property type="entry name" value="RESPONSE_REGULATORY"/>
    <property type="match status" value="1"/>
</dbReference>
<dbReference type="Gene3D" id="1.20.120.160">
    <property type="entry name" value="HPT domain"/>
    <property type="match status" value="1"/>
</dbReference>
<dbReference type="SMART" id="SM00073">
    <property type="entry name" value="HPT"/>
    <property type="match status" value="1"/>
</dbReference>
<dbReference type="InterPro" id="IPR008207">
    <property type="entry name" value="Sig_transdc_His_kin_Hpt_dom"/>
</dbReference>
<organism evidence="11 12">
    <name type="scientific">Legionella jordanis</name>
    <dbReference type="NCBI Taxonomy" id="456"/>
    <lineage>
        <taxon>Bacteria</taxon>
        <taxon>Pseudomonadati</taxon>
        <taxon>Pseudomonadota</taxon>
        <taxon>Gammaproteobacteria</taxon>
        <taxon>Legionellales</taxon>
        <taxon>Legionellaceae</taxon>
        <taxon>Legionella</taxon>
    </lineage>
</organism>
<dbReference type="InterPro" id="IPR000014">
    <property type="entry name" value="PAS"/>
</dbReference>
<dbReference type="SMART" id="SM00388">
    <property type="entry name" value="HisKA"/>
    <property type="match status" value="1"/>
</dbReference>
<feature type="domain" description="HPt" evidence="10">
    <location>
        <begin position="580"/>
        <end position="673"/>
    </location>
</feature>
<keyword evidence="4" id="KW-0902">Two-component regulatory system</keyword>
<protein>
    <recommendedName>
        <fullName evidence="2">histidine kinase</fullName>
        <ecNumber evidence="2">2.7.13.3</ecNumber>
    </recommendedName>
</protein>
<dbReference type="PRINTS" id="PR00344">
    <property type="entry name" value="BCTRLSENSOR"/>
</dbReference>
<comment type="caution">
    <text evidence="11">The sequence shown here is derived from an EMBL/GenBank/DDBJ whole genome shotgun (WGS) entry which is preliminary data.</text>
</comment>
<dbReference type="STRING" id="456.Ljor_2169"/>
<evidence type="ECO:0000313" key="11">
    <source>
        <dbReference type="EMBL" id="KTD17863.1"/>
    </source>
</evidence>
<dbReference type="InterPro" id="IPR036890">
    <property type="entry name" value="HATPase_C_sf"/>
</dbReference>
<keyword evidence="3 6" id="KW-0597">Phosphoprotein</keyword>
<dbReference type="SUPFAM" id="SSF47226">
    <property type="entry name" value="Histidine-containing phosphotransfer domain, HPT domain"/>
    <property type="match status" value="1"/>
</dbReference>
<feature type="modified residue" description="Phosphohistidine" evidence="5">
    <location>
        <position position="619"/>
    </location>
</feature>
<evidence type="ECO:0000256" key="1">
    <source>
        <dbReference type="ARBA" id="ARBA00000085"/>
    </source>
</evidence>
<feature type="modified residue" description="4-aspartylphosphate" evidence="6">
    <location>
        <position position="467"/>
    </location>
</feature>
<dbReference type="CDD" id="cd00088">
    <property type="entry name" value="HPT"/>
    <property type="match status" value="1"/>
</dbReference>
<dbReference type="InterPro" id="IPR011006">
    <property type="entry name" value="CheY-like_superfamily"/>
</dbReference>
<dbReference type="InterPro" id="IPR036097">
    <property type="entry name" value="HisK_dim/P_sf"/>
</dbReference>
<dbReference type="OrthoDB" id="9810730at2"/>
<dbReference type="PROSITE" id="PS50113">
    <property type="entry name" value="PAC"/>
    <property type="match status" value="1"/>
</dbReference>
<dbReference type="PANTHER" id="PTHR45339">
    <property type="entry name" value="HYBRID SIGNAL TRANSDUCTION HISTIDINE KINASE J"/>
    <property type="match status" value="1"/>
</dbReference>
<evidence type="ECO:0000313" key="12">
    <source>
        <dbReference type="Proteomes" id="UP000055035"/>
    </source>
</evidence>
<dbReference type="SUPFAM" id="SSF55874">
    <property type="entry name" value="ATPase domain of HSP90 chaperone/DNA topoisomerase II/histidine kinase"/>
    <property type="match status" value="1"/>
</dbReference>
<dbReference type="PROSITE" id="PS50894">
    <property type="entry name" value="HPT"/>
    <property type="match status" value="1"/>
</dbReference>
<dbReference type="PROSITE" id="PS50109">
    <property type="entry name" value="HIS_KIN"/>
    <property type="match status" value="1"/>
</dbReference>
<dbReference type="InterPro" id="IPR003594">
    <property type="entry name" value="HATPase_dom"/>
</dbReference>
<dbReference type="SUPFAM" id="SSF52172">
    <property type="entry name" value="CheY-like"/>
    <property type="match status" value="1"/>
</dbReference>
<dbReference type="PATRIC" id="fig|456.5.peg.2325"/>
<comment type="catalytic activity">
    <reaction evidence="1">
        <text>ATP + protein L-histidine = ADP + protein N-phospho-L-histidine.</text>
        <dbReference type="EC" id="2.7.13.3"/>
    </reaction>
</comment>
<dbReference type="InterPro" id="IPR003661">
    <property type="entry name" value="HisK_dim/P_dom"/>
</dbReference>
<evidence type="ECO:0000259" key="7">
    <source>
        <dbReference type="PROSITE" id="PS50109"/>
    </source>
</evidence>
<evidence type="ECO:0000256" key="6">
    <source>
        <dbReference type="PROSITE-ProRule" id="PRU00169"/>
    </source>
</evidence>
<keyword evidence="12" id="KW-1185">Reference proteome</keyword>
<dbReference type="Gene3D" id="3.40.50.2300">
    <property type="match status" value="1"/>
</dbReference>
<dbReference type="InterPro" id="IPR035965">
    <property type="entry name" value="PAS-like_dom_sf"/>
</dbReference>
<dbReference type="Gene3D" id="3.30.450.20">
    <property type="entry name" value="PAS domain"/>
    <property type="match status" value="1"/>
</dbReference>
<dbReference type="SUPFAM" id="SSF55785">
    <property type="entry name" value="PYP-like sensor domain (PAS domain)"/>
    <property type="match status" value="1"/>
</dbReference>
<gene>
    <name evidence="11" type="ORF">Ljor_2169</name>
</gene>
<evidence type="ECO:0000259" key="9">
    <source>
        <dbReference type="PROSITE" id="PS50113"/>
    </source>
</evidence>
<dbReference type="InterPro" id="IPR036641">
    <property type="entry name" value="HPT_dom_sf"/>
</dbReference>
<evidence type="ECO:0000256" key="5">
    <source>
        <dbReference type="PROSITE-ProRule" id="PRU00110"/>
    </source>
</evidence>
<sequence>MSSNLNIKKKSDIFELLFNSMPFTYIFWKNRKGVYMGANSNQIAIFGHDGKSFVGKTIFEILNDYESAKLIDDIDNKIMEDGVPVILEEPVVTPQGEQRIFLSQKHPIRNHNDEIIGLLGFSLDITERKKMEDDLRRSKELAEEASKAKTEFLENMRHDLRTPLTGIVGFSEILKTEFDDPRVQEYADNLIASSHALLELMDEVLEAIRVSSGEIPRLKKKFNLKKILEQVLALNRAKAAQKKLDLELYFDEAIPRYLIGDKIRIHRITLELIANALNFTNQGHVKLSALLAKRNEREVILKLIVEDTGIGIPKDKQHEIYVQFKRLTPSYQGIYKGVGLGLSVVKQFIDELDGEIYVESENREGSRFTCVIPLQEALLEEDFGTDDELDEATDYSYFRTCKQTKTPTQEQSANQQHRVLVVEDNEIAQIVAKTILGQLKCDVDIADCGKKALEQWKNNNYDLIFMDIGLPDINGYEVTHLIRVQELARKTHTPIIALTAHAGEENKKHCIESGMNAVLTKPLTAKNCMDIVDAFIPKRQPDSARAKADQSDFFNEEEWFDLSHFPVLDVEEAKKTIANDSMLVEMLTFMVNESLPKDLKLMKEAHENNNWDKVQQIAHKIKGGAVYVGTIKIKMACQNFERYWKAGKCELLEQLYQQILSAIDESQKEIKAWLMHR</sequence>
<dbReference type="AlphaFoldDB" id="A0A0W0VCM2"/>
<keyword evidence="11" id="KW-0418">Kinase</keyword>
<dbReference type="CDD" id="cd00130">
    <property type="entry name" value="PAS"/>
    <property type="match status" value="1"/>
</dbReference>
<accession>A0A0W0VCM2</accession>
<evidence type="ECO:0000256" key="4">
    <source>
        <dbReference type="ARBA" id="ARBA00023012"/>
    </source>
</evidence>
<dbReference type="Pfam" id="PF02518">
    <property type="entry name" value="HATPase_c"/>
    <property type="match status" value="1"/>
</dbReference>
<name>A0A0W0VCM2_9GAMM</name>
<dbReference type="PANTHER" id="PTHR45339:SF5">
    <property type="entry name" value="HISTIDINE KINASE"/>
    <property type="match status" value="1"/>
</dbReference>
<dbReference type="Gene3D" id="3.30.565.10">
    <property type="entry name" value="Histidine kinase-like ATPase, C-terminal domain"/>
    <property type="match status" value="1"/>
</dbReference>
<dbReference type="NCBIfam" id="TIGR00229">
    <property type="entry name" value="sensory_box"/>
    <property type="match status" value="1"/>
</dbReference>
<dbReference type="SUPFAM" id="SSF47384">
    <property type="entry name" value="Homodimeric domain of signal transducing histidine kinase"/>
    <property type="match status" value="1"/>
</dbReference>
<keyword evidence="11" id="KW-0808">Transferase</keyword>
<evidence type="ECO:0000259" key="8">
    <source>
        <dbReference type="PROSITE" id="PS50110"/>
    </source>
</evidence>
<dbReference type="CDD" id="cd17546">
    <property type="entry name" value="REC_hyHK_CKI1_RcsC-like"/>
    <property type="match status" value="1"/>
</dbReference>
<evidence type="ECO:0000259" key="10">
    <source>
        <dbReference type="PROSITE" id="PS50894"/>
    </source>
</evidence>
<dbReference type="GO" id="GO:0005524">
    <property type="term" value="F:ATP binding"/>
    <property type="evidence" value="ECO:0007669"/>
    <property type="project" value="UniProtKB-KW"/>
</dbReference>
<dbReference type="RefSeq" id="WP_058471580.1">
    <property type="nucleotide sequence ID" value="NZ_CAAAIC010000001.1"/>
</dbReference>
<dbReference type="Pfam" id="PF00072">
    <property type="entry name" value="Response_reg"/>
    <property type="match status" value="1"/>
</dbReference>